<dbReference type="Proteomes" id="UP000199702">
    <property type="component" value="Unassembled WGS sequence"/>
</dbReference>
<dbReference type="RefSeq" id="WP_143055578.1">
    <property type="nucleotide sequence ID" value="NZ_CBCSJU010000001.1"/>
</dbReference>
<feature type="transmembrane region" description="Helical" evidence="1">
    <location>
        <begin position="12"/>
        <end position="32"/>
    </location>
</feature>
<protein>
    <submittedName>
        <fullName evidence="2">Uncharacterized protein</fullName>
    </submittedName>
</protein>
<evidence type="ECO:0000313" key="3">
    <source>
        <dbReference type="Proteomes" id="UP000199702"/>
    </source>
</evidence>
<proteinExistence type="predicted"/>
<accession>A0A1H6QCN6</accession>
<keyword evidence="3" id="KW-1185">Reference proteome</keyword>
<name>A0A1H6QCN6_9FLAO</name>
<keyword evidence="1" id="KW-1133">Transmembrane helix</keyword>
<keyword evidence="1" id="KW-0472">Membrane</keyword>
<sequence length="67" mass="7544">MKNEISQKVNWGILFPLLIILLGAILLIYMIAVEDEPGALPLILIIVGIVLLTKNWFKINRNNSSNK</sequence>
<evidence type="ECO:0000313" key="2">
    <source>
        <dbReference type="EMBL" id="SEI41498.1"/>
    </source>
</evidence>
<organism evidence="2 3">
    <name type="scientific">Flavobacterium terrigena</name>
    <dbReference type="NCBI Taxonomy" id="402734"/>
    <lineage>
        <taxon>Bacteria</taxon>
        <taxon>Pseudomonadati</taxon>
        <taxon>Bacteroidota</taxon>
        <taxon>Flavobacteriia</taxon>
        <taxon>Flavobacteriales</taxon>
        <taxon>Flavobacteriaceae</taxon>
        <taxon>Flavobacterium</taxon>
    </lineage>
</organism>
<reference evidence="3" key="1">
    <citation type="submission" date="2016-10" db="EMBL/GenBank/DDBJ databases">
        <authorList>
            <person name="Varghese N."/>
            <person name="Submissions S."/>
        </authorList>
    </citation>
    <scope>NUCLEOTIDE SEQUENCE [LARGE SCALE GENOMIC DNA]</scope>
    <source>
        <strain evidence="3">DSM 17934</strain>
    </source>
</reference>
<evidence type="ECO:0000256" key="1">
    <source>
        <dbReference type="SAM" id="Phobius"/>
    </source>
</evidence>
<feature type="transmembrane region" description="Helical" evidence="1">
    <location>
        <begin position="38"/>
        <end position="57"/>
    </location>
</feature>
<keyword evidence="1" id="KW-0812">Transmembrane</keyword>
<gene>
    <name evidence="2" type="ORF">SAMN05660918_0437</name>
</gene>
<dbReference type="STRING" id="402734.SAMN05660918_0437"/>
<dbReference type="EMBL" id="FNYA01000001">
    <property type="protein sequence ID" value="SEI41498.1"/>
    <property type="molecule type" value="Genomic_DNA"/>
</dbReference>
<dbReference type="AlphaFoldDB" id="A0A1H6QCN6"/>